<reference evidence="5 6" key="1">
    <citation type="submission" date="2021-01" db="EMBL/GenBank/DDBJ databases">
        <title>Whole genome shotgun sequence of Plantactinospora mayteni NBRC 109088.</title>
        <authorList>
            <person name="Komaki H."/>
            <person name="Tamura T."/>
        </authorList>
    </citation>
    <scope>NUCLEOTIDE SEQUENCE [LARGE SCALE GENOMIC DNA]</scope>
    <source>
        <strain evidence="5 6">NBRC 109088</strain>
    </source>
</reference>
<dbReference type="InterPro" id="IPR027806">
    <property type="entry name" value="HARBI1_dom"/>
</dbReference>
<feature type="compositionally biased region" description="Low complexity" evidence="3">
    <location>
        <begin position="276"/>
        <end position="294"/>
    </location>
</feature>
<evidence type="ECO:0000256" key="2">
    <source>
        <dbReference type="ARBA" id="ARBA00022723"/>
    </source>
</evidence>
<keyword evidence="6" id="KW-1185">Reference proteome</keyword>
<accession>A0ABQ4EW79</accession>
<organism evidence="5 6">
    <name type="scientific">Plantactinospora mayteni</name>
    <dbReference type="NCBI Taxonomy" id="566021"/>
    <lineage>
        <taxon>Bacteria</taxon>
        <taxon>Bacillati</taxon>
        <taxon>Actinomycetota</taxon>
        <taxon>Actinomycetes</taxon>
        <taxon>Micromonosporales</taxon>
        <taxon>Micromonosporaceae</taxon>
        <taxon>Plantactinospora</taxon>
    </lineage>
</organism>
<proteinExistence type="predicted"/>
<sequence>MNRLAGLLYAERTRRGTRARTRSLTCRDQAILTLRWFCDGTRIKQLAADNKISVSTGYDYLHEAIDVLAAQAPSLHGALLAAKAAGYSHVNIDGTLIETDRCRTPGPTPGVDLWWSAKHDNHGGNIQVLTVGDGWPIWTSPVRPGREHDTTALRTHPELLPCLREAGTDLRPLGDLGYEGEPSTITVAFKKPKNSRLTTIQQHFNKAHNSLRAIGERGNSLLKTIFKALRNISLNPWRIGKIVAAALGTPRSTSSVTPWSAASTASNATVPWPPGTTNSPSVTKPPSNSPPSTSGYNRLRHRP</sequence>
<dbReference type="EMBL" id="BONX01000038">
    <property type="protein sequence ID" value="GIG98932.1"/>
    <property type="molecule type" value="Genomic_DNA"/>
</dbReference>
<evidence type="ECO:0000259" key="4">
    <source>
        <dbReference type="Pfam" id="PF13359"/>
    </source>
</evidence>
<evidence type="ECO:0000313" key="5">
    <source>
        <dbReference type="EMBL" id="GIG98932.1"/>
    </source>
</evidence>
<evidence type="ECO:0000313" key="6">
    <source>
        <dbReference type="Proteomes" id="UP000621500"/>
    </source>
</evidence>
<feature type="compositionally biased region" description="Polar residues" evidence="3">
    <location>
        <begin position="250"/>
        <end position="269"/>
    </location>
</feature>
<gene>
    <name evidence="5" type="ORF">Pma05_55050</name>
</gene>
<dbReference type="Pfam" id="PF13359">
    <property type="entry name" value="DDE_Tnp_4"/>
    <property type="match status" value="1"/>
</dbReference>
<comment type="cofactor">
    <cofactor evidence="1">
        <name>a divalent metal cation</name>
        <dbReference type="ChEBI" id="CHEBI:60240"/>
    </cofactor>
</comment>
<keyword evidence="2" id="KW-0479">Metal-binding</keyword>
<evidence type="ECO:0000256" key="3">
    <source>
        <dbReference type="SAM" id="MobiDB-lite"/>
    </source>
</evidence>
<evidence type="ECO:0000256" key="1">
    <source>
        <dbReference type="ARBA" id="ARBA00001968"/>
    </source>
</evidence>
<feature type="domain" description="DDE Tnp4" evidence="4">
    <location>
        <begin position="92"/>
        <end position="247"/>
    </location>
</feature>
<comment type="caution">
    <text evidence="5">The sequence shown here is derived from an EMBL/GenBank/DDBJ whole genome shotgun (WGS) entry which is preliminary data.</text>
</comment>
<protein>
    <submittedName>
        <fullName evidence="5">Transposase</fullName>
    </submittedName>
</protein>
<feature type="region of interest" description="Disordered" evidence="3">
    <location>
        <begin position="250"/>
        <end position="303"/>
    </location>
</feature>
<name>A0ABQ4EW79_9ACTN</name>
<dbReference type="Proteomes" id="UP000621500">
    <property type="component" value="Unassembled WGS sequence"/>
</dbReference>